<dbReference type="Pfam" id="PF00300">
    <property type="entry name" value="His_Phos_1"/>
    <property type="match status" value="1"/>
</dbReference>
<dbReference type="InterPro" id="IPR013078">
    <property type="entry name" value="His_Pase_superF_clade-1"/>
</dbReference>
<reference evidence="4" key="1">
    <citation type="submission" date="2021-02" db="EMBL/GenBank/DDBJ databases">
        <authorList>
            <person name="Nowell W R."/>
        </authorList>
    </citation>
    <scope>NUCLEOTIDE SEQUENCE</scope>
</reference>
<dbReference type="EMBL" id="CAJOBB010000162">
    <property type="protein sequence ID" value="CAF3591367.1"/>
    <property type="molecule type" value="Genomic_DNA"/>
</dbReference>
<dbReference type="Proteomes" id="UP000663860">
    <property type="component" value="Unassembled WGS sequence"/>
</dbReference>
<keyword evidence="3" id="KW-0812">Transmembrane</keyword>
<keyword evidence="3" id="KW-0472">Membrane</keyword>
<dbReference type="AlphaFoldDB" id="A0A813MZB0"/>
<accession>A0A813MZB0</accession>
<evidence type="ECO:0000313" key="5">
    <source>
        <dbReference type="EMBL" id="CAF3591367.1"/>
    </source>
</evidence>
<evidence type="ECO:0000256" key="2">
    <source>
        <dbReference type="PIRSR" id="PIRSR613078-2"/>
    </source>
</evidence>
<evidence type="ECO:0000256" key="3">
    <source>
        <dbReference type="SAM" id="Phobius"/>
    </source>
</evidence>
<feature type="active site" description="Tele-phosphohistidine intermediate" evidence="1">
    <location>
        <position position="54"/>
    </location>
</feature>
<name>A0A813MZB0_9BILA</name>
<dbReference type="CDD" id="cd07067">
    <property type="entry name" value="HP_PGM_like"/>
    <property type="match status" value="1"/>
</dbReference>
<feature type="transmembrane region" description="Helical" evidence="3">
    <location>
        <begin position="6"/>
        <end position="34"/>
    </location>
</feature>
<dbReference type="SUPFAM" id="SSF53254">
    <property type="entry name" value="Phosphoglycerate mutase-like"/>
    <property type="match status" value="1"/>
</dbReference>
<evidence type="ECO:0000313" key="4">
    <source>
        <dbReference type="EMBL" id="CAF0732284.1"/>
    </source>
</evidence>
<evidence type="ECO:0000313" key="6">
    <source>
        <dbReference type="Proteomes" id="UP000663860"/>
    </source>
</evidence>
<feature type="binding site" evidence="2">
    <location>
        <position position="110"/>
    </location>
    <ligand>
        <name>substrate</name>
    </ligand>
</feature>
<dbReference type="InterPro" id="IPR052765">
    <property type="entry name" value="PGM-Related"/>
</dbReference>
<proteinExistence type="predicted"/>
<dbReference type="InterPro" id="IPR001345">
    <property type="entry name" value="PG/BPGM_mutase_AS"/>
</dbReference>
<protein>
    <recommendedName>
        <fullName evidence="7">Phosphoglycerate mutase-like protein</fullName>
    </recommendedName>
</protein>
<keyword evidence="3" id="KW-1133">Transmembrane helix</keyword>
<feature type="active site" description="Proton donor/acceptor" evidence="1">
    <location>
        <position position="138"/>
    </location>
</feature>
<evidence type="ECO:0008006" key="7">
    <source>
        <dbReference type="Google" id="ProtNLM"/>
    </source>
</evidence>
<dbReference type="InterPro" id="IPR029033">
    <property type="entry name" value="His_PPase_superfam"/>
</dbReference>
<organism evidence="4 6">
    <name type="scientific">Adineta steineri</name>
    <dbReference type="NCBI Taxonomy" id="433720"/>
    <lineage>
        <taxon>Eukaryota</taxon>
        <taxon>Metazoa</taxon>
        <taxon>Spiralia</taxon>
        <taxon>Gnathifera</taxon>
        <taxon>Rotifera</taxon>
        <taxon>Eurotatoria</taxon>
        <taxon>Bdelloidea</taxon>
        <taxon>Adinetida</taxon>
        <taxon>Adinetidae</taxon>
        <taxon>Adineta</taxon>
    </lineage>
</organism>
<evidence type="ECO:0000256" key="1">
    <source>
        <dbReference type="PIRSR" id="PIRSR613078-1"/>
    </source>
</evidence>
<feature type="binding site" evidence="2">
    <location>
        <begin position="53"/>
        <end position="60"/>
    </location>
    <ligand>
        <name>substrate</name>
    </ligand>
</feature>
<comment type="caution">
    <text evidence="4">The sequence shown here is derived from an EMBL/GenBank/DDBJ whole genome shotgun (WGS) entry which is preliminary data.</text>
</comment>
<dbReference type="Proteomes" id="UP000663868">
    <property type="component" value="Unassembled WGS sequence"/>
</dbReference>
<dbReference type="GO" id="GO:0003824">
    <property type="term" value="F:catalytic activity"/>
    <property type="evidence" value="ECO:0007669"/>
    <property type="project" value="InterPro"/>
</dbReference>
<gene>
    <name evidence="4" type="ORF">IZO911_LOCUS2950</name>
    <name evidence="5" type="ORF">KXQ929_LOCUS4641</name>
</gene>
<dbReference type="Gene3D" id="3.40.50.1240">
    <property type="entry name" value="Phosphoglycerate mutase-like"/>
    <property type="match status" value="1"/>
</dbReference>
<sequence length="297" mass="34764">MILVIVIVIVIVILIFLWLLSQHSVVDLFCSIIVRRSKRYRCRHRPKRIILVRHGESQGNQDTSIYSHVPDHAIGLTGTGQEQARHCGEELKKLIGPDETIMCFVSPFRRSKETCKLMCQAFSQDNILKIREDPRIREQEWGNFQDIGSHETTIMERKKIGRFFYRFRNGESGADVYNRVSSFINSLNREMDNCLKPNNNIIIVSHGLFMRLFLMRFYRWSVEKFHTLENFDNCGYCILERDDNDGKFVLKTELNTYPERKPTLSDSLEETFVKESFHAEVNPAIHTEDIGQIKKSE</sequence>
<dbReference type="PROSITE" id="PS00175">
    <property type="entry name" value="PG_MUTASE"/>
    <property type="match status" value="1"/>
</dbReference>
<dbReference type="EMBL" id="CAJNOE010000015">
    <property type="protein sequence ID" value="CAF0732284.1"/>
    <property type="molecule type" value="Genomic_DNA"/>
</dbReference>
<dbReference type="PANTHER" id="PTHR46192">
    <property type="entry name" value="BROAD-RANGE ACID PHOSPHATASE DET1"/>
    <property type="match status" value="1"/>
</dbReference>
<dbReference type="SMART" id="SM00855">
    <property type="entry name" value="PGAM"/>
    <property type="match status" value="1"/>
</dbReference>